<dbReference type="PROSITE" id="PS51277">
    <property type="entry name" value="BURP"/>
    <property type="match status" value="1"/>
</dbReference>
<gene>
    <name evidence="3" type="ORF">OPV22_031568</name>
</gene>
<feature type="compositionally biased region" description="Basic and acidic residues" evidence="1">
    <location>
        <begin position="14"/>
        <end position="29"/>
    </location>
</feature>
<dbReference type="SMART" id="SM01045">
    <property type="entry name" value="BURP"/>
    <property type="match status" value="1"/>
</dbReference>
<dbReference type="AlphaFoldDB" id="A0AAV8PL55"/>
<evidence type="ECO:0000313" key="4">
    <source>
        <dbReference type="Proteomes" id="UP001222027"/>
    </source>
</evidence>
<feature type="domain" description="BURP" evidence="2">
    <location>
        <begin position="237"/>
        <end position="450"/>
    </location>
</feature>
<proteinExistence type="predicted"/>
<dbReference type="Proteomes" id="UP001222027">
    <property type="component" value="Unassembled WGS sequence"/>
</dbReference>
<dbReference type="PANTHER" id="PTHR31236">
    <property type="entry name" value="BURP DOMAIN PROTEIN USPL1-LIKE"/>
    <property type="match status" value="1"/>
</dbReference>
<keyword evidence="4" id="KW-1185">Reference proteome</keyword>
<dbReference type="Pfam" id="PF03181">
    <property type="entry name" value="BURP"/>
    <property type="match status" value="1"/>
</dbReference>
<accession>A0AAV8PL55</accession>
<evidence type="ECO:0000313" key="3">
    <source>
        <dbReference type="EMBL" id="KAJ8458642.1"/>
    </source>
</evidence>
<evidence type="ECO:0000259" key="2">
    <source>
        <dbReference type="PROSITE" id="PS51277"/>
    </source>
</evidence>
<dbReference type="PANTHER" id="PTHR31236:SF2">
    <property type="entry name" value="BURP DOMAIN PROTEIN RD22"/>
    <property type="match status" value="1"/>
</dbReference>
<dbReference type="EMBL" id="JAQQAF010000009">
    <property type="protein sequence ID" value="KAJ8458642.1"/>
    <property type="molecule type" value="Genomic_DNA"/>
</dbReference>
<dbReference type="InterPro" id="IPR004873">
    <property type="entry name" value="BURP_dom"/>
</dbReference>
<protein>
    <recommendedName>
        <fullName evidence="2">BURP domain-containing protein</fullName>
    </recommendedName>
</protein>
<sequence>MLAATKTRQIGRLESGRIPKKESDEKLETEWSYGSGRIGTVEEGVEEEGEVGIVEEQSLGERQARGLARGSGANRLPLTDRGWTVATAMRRENGKRSETEIGLRVCVAVDAVATSLAFLQTLYAIQQSAPVMEHMNSSFCLLKQKGRIWRCSGILEKWMLSPAACSVPDVVAGEKAVDVGVNTGHRKPGGPSVSVGVGGRRHRRGTGVNVGVGRMPFVYRYAATDTQLHDDPNVALFFLEKDLHPGAKMKLHFTETISGASFLPRRAADSIPFSSTRLREILDRFSVEPNSAEAGAIKQTLRDCEEPAVRGERKTCATSLEAMVEFSTSSLGTSKVKAASTTVSKERTPAQEYTVAASGVREMGGEELVTCHAEPYAYAIFYCHATSTSRGYEVHMVGKDGTTVEAATVCHTDTTAWNPEHVAFKVLDIKPGSAPVCHFLPQDHVVWSRSG</sequence>
<comment type="caution">
    <text evidence="3">The sequence shown here is derived from an EMBL/GenBank/DDBJ whole genome shotgun (WGS) entry which is preliminary data.</text>
</comment>
<organism evidence="3 4">
    <name type="scientific">Ensete ventricosum</name>
    <name type="common">Abyssinian banana</name>
    <name type="synonym">Musa ensete</name>
    <dbReference type="NCBI Taxonomy" id="4639"/>
    <lineage>
        <taxon>Eukaryota</taxon>
        <taxon>Viridiplantae</taxon>
        <taxon>Streptophyta</taxon>
        <taxon>Embryophyta</taxon>
        <taxon>Tracheophyta</taxon>
        <taxon>Spermatophyta</taxon>
        <taxon>Magnoliopsida</taxon>
        <taxon>Liliopsida</taxon>
        <taxon>Zingiberales</taxon>
        <taxon>Musaceae</taxon>
        <taxon>Ensete</taxon>
    </lineage>
</organism>
<dbReference type="InterPro" id="IPR044816">
    <property type="entry name" value="BURP"/>
</dbReference>
<feature type="region of interest" description="Disordered" evidence="1">
    <location>
        <begin position="1"/>
        <end position="29"/>
    </location>
</feature>
<reference evidence="3 4" key="1">
    <citation type="submission" date="2022-12" db="EMBL/GenBank/DDBJ databases">
        <title>Chromosome-scale assembly of the Ensete ventricosum genome.</title>
        <authorList>
            <person name="Dussert Y."/>
            <person name="Stocks J."/>
            <person name="Wendawek A."/>
            <person name="Woldeyes F."/>
            <person name="Nichols R.A."/>
            <person name="Borrell J.S."/>
        </authorList>
    </citation>
    <scope>NUCLEOTIDE SEQUENCE [LARGE SCALE GENOMIC DNA]</scope>
    <source>
        <strain evidence="4">cv. Maze</strain>
        <tissue evidence="3">Seeds</tissue>
    </source>
</reference>
<evidence type="ECO:0000256" key="1">
    <source>
        <dbReference type="SAM" id="MobiDB-lite"/>
    </source>
</evidence>
<name>A0AAV8PL55_ENSVE</name>